<dbReference type="Pfam" id="PF01425">
    <property type="entry name" value="Amidase"/>
    <property type="match status" value="1"/>
</dbReference>
<gene>
    <name evidence="5" type="ORF">CA982_03035</name>
</gene>
<name>A0A243QGB7_9ACTN</name>
<comment type="caution">
    <text evidence="5">The sequence shown here is derived from an EMBL/GenBank/DDBJ whole genome shotgun (WGS) entry which is preliminary data.</text>
</comment>
<dbReference type="PROSITE" id="PS00571">
    <property type="entry name" value="AMIDASES"/>
    <property type="match status" value="1"/>
</dbReference>
<sequence>MKHVHAFTDDALGEHDAVGIADAISAGQISAAEAVEAAIARIDAVNPHLNAIAFDDRERARKRAVDNDFPLGSFIGVPSIIKNNTDFAGLPTRHGSAAVPARPADANEAFTNQFLASGVNVVGASTMPAFGLTSTTEFVDREPTRNPWDTDYSSGGSSGGSAALVASGALPIAHANDGGGSIRIPAAICGLVGLKPSRGRVESSKETRDAPIDLVSNGIVSRSVRDTARFLADTQGFKPAPGMPPVGIVEGPGTKRLKIALITEPLTGSLLDRDTQRCVAEAAELVESLGHRTEMVPLPVDRDYVRDFIDYWSLLALALDRFGKRVVDKGFDRSQVDSFTRGLSRSALRHFYRLPGAVRGLKKSTATIRGLHDTFDVILTPTVVHATPQIGYLDPAIEFDEAMDRLTKFIAFTPANNTAGTPAISLPLGQTESGMPVGIHFAADLGQERTLLELAFELEAARPFARIQDA</sequence>
<dbReference type="GO" id="GO:0004040">
    <property type="term" value="F:amidase activity"/>
    <property type="evidence" value="ECO:0007669"/>
    <property type="project" value="UniProtKB-EC"/>
</dbReference>
<dbReference type="EMBL" id="NGFO01000002">
    <property type="protein sequence ID" value="OUC80721.1"/>
    <property type="molecule type" value="Genomic_DNA"/>
</dbReference>
<dbReference type="Gene3D" id="3.90.1300.10">
    <property type="entry name" value="Amidase signature (AS) domain"/>
    <property type="match status" value="1"/>
</dbReference>
<reference evidence="5 6" key="1">
    <citation type="submission" date="2017-05" db="EMBL/GenBank/DDBJ databases">
        <title>Biotechnological potential of actinobacteria isolated from South African environments.</title>
        <authorList>
            <person name="Le Roes-Hill M."/>
            <person name="Prins A."/>
            <person name="Durrell K.A."/>
        </authorList>
    </citation>
    <scope>NUCLEOTIDE SEQUENCE [LARGE SCALE GENOMIC DNA]</scope>
    <source>
        <strain evidence="5">BS2</strain>
    </source>
</reference>
<feature type="domain" description="Amidase" evidence="4">
    <location>
        <begin position="33"/>
        <end position="452"/>
    </location>
</feature>
<accession>A0A243QGB7</accession>
<comment type="catalytic activity">
    <reaction evidence="1">
        <text>a monocarboxylic acid amide + H2O = a monocarboxylate + NH4(+)</text>
        <dbReference type="Rhea" id="RHEA:12020"/>
        <dbReference type="ChEBI" id="CHEBI:15377"/>
        <dbReference type="ChEBI" id="CHEBI:28938"/>
        <dbReference type="ChEBI" id="CHEBI:35757"/>
        <dbReference type="ChEBI" id="CHEBI:83628"/>
        <dbReference type="EC" id="3.5.1.4"/>
    </reaction>
</comment>
<dbReference type="SUPFAM" id="SSF75304">
    <property type="entry name" value="Amidase signature (AS) enzymes"/>
    <property type="match status" value="1"/>
</dbReference>
<dbReference type="InterPro" id="IPR020556">
    <property type="entry name" value="Amidase_CS"/>
</dbReference>
<dbReference type="EC" id="3.5.1.4" evidence="3"/>
<dbReference type="OrthoDB" id="5175573at2"/>
<evidence type="ECO:0000313" key="6">
    <source>
        <dbReference type="Proteomes" id="UP000194632"/>
    </source>
</evidence>
<dbReference type="STRING" id="417102.CA982_03035"/>
<organism evidence="5 6">
    <name type="scientific">Gordonia lacunae</name>
    <dbReference type="NCBI Taxonomy" id="417102"/>
    <lineage>
        <taxon>Bacteria</taxon>
        <taxon>Bacillati</taxon>
        <taxon>Actinomycetota</taxon>
        <taxon>Actinomycetes</taxon>
        <taxon>Mycobacteriales</taxon>
        <taxon>Gordoniaceae</taxon>
        <taxon>Gordonia</taxon>
    </lineage>
</organism>
<dbReference type="InterPro" id="IPR036928">
    <property type="entry name" value="AS_sf"/>
</dbReference>
<proteinExistence type="inferred from homology"/>
<dbReference type="RefSeq" id="WP_086533860.1">
    <property type="nucleotide sequence ID" value="NZ_NGFO01000002.1"/>
</dbReference>
<evidence type="ECO:0000256" key="2">
    <source>
        <dbReference type="ARBA" id="ARBA00009199"/>
    </source>
</evidence>
<evidence type="ECO:0000259" key="4">
    <source>
        <dbReference type="Pfam" id="PF01425"/>
    </source>
</evidence>
<dbReference type="Proteomes" id="UP000194632">
    <property type="component" value="Unassembled WGS sequence"/>
</dbReference>
<comment type="similarity">
    <text evidence="2">Belongs to the amidase family.</text>
</comment>
<evidence type="ECO:0000256" key="3">
    <source>
        <dbReference type="ARBA" id="ARBA00012922"/>
    </source>
</evidence>
<dbReference type="NCBIfam" id="NF005899">
    <property type="entry name" value="PRK07869.1"/>
    <property type="match status" value="1"/>
</dbReference>
<dbReference type="InterPro" id="IPR023631">
    <property type="entry name" value="Amidase_dom"/>
</dbReference>
<dbReference type="PANTHER" id="PTHR11895:SF7">
    <property type="entry name" value="GLUTAMYL-TRNA(GLN) AMIDOTRANSFERASE SUBUNIT A, MITOCHONDRIAL"/>
    <property type="match status" value="1"/>
</dbReference>
<evidence type="ECO:0000256" key="1">
    <source>
        <dbReference type="ARBA" id="ARBA00001311"/>
    </source>
</evidence>
<dbReference type="AlphaFoldDB" id="A0A243QGB7"/>
<evidence type="ECO:0000313" key="5">
    <source>
        <dbReference type="EMBL" id="OUC80721.1"/>
    </source>
</evidence>
<dbReference type="PANTHER" id="PTHR11895">
    <property type="entry name" value="TRANSAMIDASE"/>
    <property type="match status" value="1"/>
</dbReference>
<dbReference type="InterPro" id="IPR000120">
    <property type="entry name" value="Amidase"/>
</dbReference>
<protein>
    <recommendedName>
        <fullName evidence="3">amidase</fullName>
        <ecNumber evidence="3">3.5.1.4</ecNumber>
    </recommendedName>
</protein>
<keyword evidence="6" id="KW-1185">Reference proteome</keyword>